<feature type="DNA-binding region" description="H-T-H motif" evidence="2">
    <location>
        <begin position="50"/>
        <end position="69"/>
    </location>
</feature>
<dbReference type="InterPro" id="IPR050109">
    <property type="entry name" value="HTH-type_TetR-like_transc_reg"/>
</dbReference>
<dbReference type="InterPro" id="IPR036271">
    <property type="entry name" value="Tet_transcr_reg_TetR-rel_C_sf"/>
</dbReference>
<sequence>MLWDIMSADAVEPLAEGQPSRGRPRDADVDRKIIEAARSVYGERGWAGFSFGAVCRAAGVSKDAMYRRYASREDLLVAALHEEPIPINFDADADLRDQLIEIASLTLAAFASPEGMIPFRAFVDAATNPEVGELYYQQVAVAHVRYMYDLTNRAITEGRFSAIDRPTAFIDGLLGGLIMHVLATPPDKRSKMVAHADDFVRDHVDLILRGAGYDFDRG</sequence>
<dbReference type="PANTHER" id="PTHR30055:SF148">
    <property type="entry name" value="TETR-FAMILY TRANSCRIPTIONAL REGULATOR"/>
    <property type="match status" value="1"/>
</dbReference>
<name>A0A7M3SUC2_9ACTN</name>
<dbReference type="PANTHER" id="PTHR30055">
    <property type="entry name" value="HTH-TYPE TRANSCRIPTIONAL REGULATOR RUTR"/>
    <property type="match status" value="1"/>
</dbReference>
<dbReference type="EMBL" id="BJOU01000001">
    <property type="protein sequence ID" value="GED96246.1"/>
    <property type="molecule type" value="Genomic_DNA"/>
</dbReference>
<dbReference type="PRINTS" id="PR00455">
    <property type="entry name" value="HTHTETR"/>
</dbReference>
<evidence type="ECO:0000259" key="3">
    <source>
        <dbReference type="PROSITE" id="PS50977"/>
    </source>
</evidence>
<evidence type="ECO:0000313" key="4">
    <source>
        <dbReference type="EMBL" id="GED96246.1"/>
    </source>
</evidence>
<evidence type="ECO:0000256" key="1">
    <source>
        <dbReference type="ARBA" id="ARBA00023125"/>
    </source>
</evidence>
<comment type="caution">
    <text evidence="4">The sequence shown here is derived from an EMBL/GenBank/DDBJ whole genome shotgun (WGS) entry which is preliminary data.</text>
</comment>
<dbReference type="PROSITE" id="PS50977">
    <property type="entry name" value="HTH_TETR_2"/>
    <property type="match status" value="1"/>
</dbReference>
<dbReference type="GO" id="GO:0000976">
    <property type="term" value="F:transcription cis-regulatory region binding"/>
    <property type="evidence" value="ECO:0007669"/>
    <property type="project" value="TreeGrafter"/>
</dbReference>
<organism evidence="4 5">
    <name type="scientific">Gordonia crocea</name>
    <dbReference type="NCBI Taxonomy" id="589162"/>
    <lineage>
        <taxon>Bacteria</taxon>
        <taxon>Bacillati</taxon>
        <taxon>Actinomycetota</taxon>
        <taxon>Actinomycetes</taxon>
        <taxon>Mycobacteriales</taxon>
        <taxon>Gordoniaceae</taxon>
        <taxon>Gordonia</taxon>
    </lineage>
</organism>
<keyword evidence="1 2" id="KW-0238">DNA-binding</keyword>
<dbReference type="Pfam" id="PF00440">
    <property type="entry name" value="TetR_N"/>
    <property type="match status" value="1"/>
</dbReference>
<dbReference type="GO" id="GO:0003700">
    <property type="term" value="F:DNA-binding transcription factor activity"/>
    <property type="evidence" value="ECO:0007669"/>
    <property type="project" value="TreeGrafter"/>
</dbReference>
<dbReference type="InterPro" id="IPR009057">
    <property type="entry name" value="Homeodomain-like_sf"/>
</dbReference>
<dbReference type="SUPFAM" id="SSF48498">
    <property type="entry name" value="Tetracyclin repressor-like, C-terminal domain"/>
    <property type="match status" value="1"/>
</dbReference>
<reference evidence="5" key="1">
    <citation type="submission" date="2019-06" db="EMBL/GenBank/DDBJ databases">
        <title>Gordonia isolated from sludge of a wastewater treatment plant.</title>
        <authorList>
            <person name="Tamura T."/>
            <person name="Aoyama K."/>
            <person name="Kang Y."/>
            <person name="Saito S."/>
            <person name="Akiyama N."/>
            <person name="Yazawa K."/>
            <person name="Gonoi T."/>
            <person name="Mikami Y."/>
        </authorList>
    </citation>
    <scope>NUCLEOTIDE SEQUENCE [LARGE SCALE GENOMIC DNA]</scope>
    <source>
        <strain evidence="5">NBRC 107697</strain>
    </source>
</reference>
<protein>
    <submittedName>
        <fullName evidence="4">TetR family transcriptional regulator</fullName>
    </submittedName>
</protein>
<dbReference type="Gene3D" id="1.10.357.10">
    <property type="entry name" value="Tetracycline Repressor, domain 2"/>
    <property type="match status" value="1"/>
</dbReference>
<dbReference type="SUPFAM" id="SSF46689">
    <property type="entry name" value="Homeodomain-like"/>
    <property type="match status" value="1"/>
</dbReference>
<dbReference type="InterPro" id="IPR001647">
    <property type="entry name" value="HTH_TetR"/>
</dbReference>
<feature type="domain" description="HTH tetR-type" evidence="3">
    <location>
        <begin position="27"/>
        <end position="87"/>
    </location>
</feature>
<gene>
    <name evidence="4" type="ORF">nbrc107697_02850</name>
</gene>
<dbReference type="AlphaFoldDB" id="A0A7M3SUC2"/>
<proteinExistence type="predicted"/>
<evidence type="ECO:0000256" key="2">
    <source>
        <dbReference type="PROSITE-ProRule" id="PRU00335"/>
    </source>
</evidence>
<accession>A0A7M3SUC2</accession>
<evidence type="ECO:0000313" key="5">
    <source>
        <dbReference type="Proteomes" id="UP000444980"/>
    </source>
</evidence>
<keyword evidence="5" id="KW-1185">Reference proteome</keyword>
<dbReference type="Proteomes" id="UP000444980">
    <property type="component" value="Unassembled WGS sequence"/>
</dbReference>